<keyword evidence="1" id="KW-0175">Coiled coil</keyword>
<organism evidence="3 4">
    <name type="scientific">Aspergillus udagawae</name>
    <dbReference type="NCBI Taxonomy" id="91492"/>
    <lineage>
        <taxon>Eukaryota</taxon>
        <taxon>Fungi</taxon>
        <taxon>Dikarya</taxon>
        <taxon>Ascomycota</taxon>
        <taxon>Pezizomycotina</taxon>
        <taxon>Eurotiomycetes</taxon>
        <taxon>Eurotiomycetidae</taxon>
        <taxon>Eurotiales</taxon>
        <taxon>Aspergillaceae</taxon>
        <taxon>Aspergillus</taxon>
        <taxon>Aspergillus subgen. Fumigati</taxon>
    </lineage>
</organism>
<dbReference type="AlphaFoldDB" id="A0A8E0R0T4"/>
<dbReference type="EMBL" id="BBXM02000010">
    <property type="protein sequence ID" value="GIC94728.1"/>
    <property type="molecule type" value="Genomic_DNA"/>
</dbReference>
<name>A0A8E0R0T4_9EURO</name>
<sequence length="466" mass="52905">MTSVKVNHHRSHFLMTINLFKRFSPLNTFVPSPINGMHGHPTWPVLFTWYLWAKTHTSSTDRHPRLVAATFPAAISRDEKNWCGLKHISVDALKVEEFRSHIDCEFKKLNAALSEKGDQQVGNPIEEIHEMEQERKRKENEKLKEINEKEKEIAKKEQEKDGECIQKNLRTLKNELKNLLYELEALQVLKAALREVIANVIAAIWEAYCFPTGVYYHIRSCGAYSVTTGERTWKSLLFIRIQSTNDDHTDGQLQIYNLDSTSAVDLPPGSLTLAKQTGRLGVMVRPATSLKRQLSSPSSPKKPKKQKRKTSESESSVPQNDSFQKREVDYDILPHVRLLSDTFYIPDETNPNEMVLVPGDDDQVEEHGITPVLSSAATPVSQPSEWELLEPSSIQATSPVEGTADGWCIYTGTFTEAEIRAKGITNFEQLPFRVLDDFISGLHCSVLWLERKLVSESTVLLHNKDK</sequence>
<gene>
    <name evidence="3" type="ORF">Aud_002057</name>
</gene>
<dbReference type="Proteomes" id="UP000036893">
    <property type="component" value="Unassembled WGS sequence"/>
</dbReference>
<evidence type="ECO:0000256" key="1">
    <source>
        <dbReference type="SAM" id="Coils"/>
    </source>
</evidence>
<evidence type="ECO:0000313" key="3">
    <source>
        <dbReference type="EMBL" id="GIC94728.1"/>
    </source>
</evidence>
<dbReference type="RefSeq" id="XP_043151994.1">
    <property type="nucleotide sequence ID" value="XM_043296059.1"/>
</dbReference>
<accession>A0A8E0R0T4</accession>
<feature type="coiled-coil region" evidence="1">
    <location>
        <begin position="128"/>
        <end position="196"/>
    </location>
</feature>
<comment type="caution">
    <text evidence="3">The sequence shown here is derived from an EMBL/GenBank/DDBJ whole genome shotgun (WGS) entry which is preliminary data.</text>
</comment>
<reference evidence="3" key="1">
    <citation type="journal article" date="2015" name="Genome Announc.">
        <title>Draft Genome Sequence of the Pathogenic Filamentous Fungus Aspergillus udagawae Strain IFM 46973T.</title>
        <authorList>
            <person name="Kusuya Y."/>
            <person name="Takahashi-Nakaguchi A."/>
            <person name="Takahashi H."/>
            <person name="Yaguchi T."/>
        </authorList>
    </citation>
    <scope>NUCLEOTIDE SEQUENCE</scope>
    <source>
        <strain evidence="3">IFM 46973</strain>
    </source>
</reference>
<dbReference type="GeneID" id="66989533"/>
<evidence type="ECO:0000313" key="4">
    <source>
        <dbReference type="Proteomes" id="UP000036893"/>
    </source>
</evidence>
<proteinExistence type="predicted"/>
<feature type="region of interest" description="Disordered" evidence="2">
    <location>
        <begin position="289"/>
        <end position="323"/>
    </location>
</feature>
<feature type="compositionally biased region" description="Low complexity" evidence="2">
    <location>
        <begin position="289"/>
        <end position="299"/>
    </location>
</feature>
<feature type="compositionally biased region" description="Polar residues" evidence="2">
    <location>
        <begin position="313"/>
        <end position="322"/>
    </location>
</feature>
<reference evidence="3" key="2">
    <citation type="submission" date="2021-01" db="EMBL/GenBank/DDBJ databases">
        <title>Pan-genome distribution and transcriptional activeness of fungal secondary metabolism genes in Aspergillus section Fumigati.</title>
        <authorList>
            <person name="Takahashi H."/>
            <person name="Umemura M."/>
            <person name="Ninomiya A."/>
            <person name="Kusuya Y."/>
            <person name="Urayama S."/>
            <person name="Shimizu M."/>
            <person name="Watanabe A."/>
            <person name="Kamei K."/>
            <person name="Yaguchi T."/>
            <person name="Hagiwara D."/>
        </authorList>
    </citation>
    <scope>NUCLEOTIDE SEQUENCE</scope>
    <source>
        <strain evidence="3">IFM 46973</strain>
    </source>
</reference>
<protein>
    <submittedName>
        <fullName evidence="3">Uncharacterized protein</fullName>
    </submittedName>
</protein>
<evidence type="ECO:0000256" key="2">
    <source>
        <dbReference type="SAM" id="MobiDB-lite"/>
    </source>
</evidence>